<dbReference type="InterPro" id="IPR027417">
    <property type="entry name" value="P-loop_NTPase"/>
</dbReference>
<dbReference type="SUPFAM" id="SSF52540">
    <property type="entry name" value="P-loop containing nucleoside triphosphate hydrolases"/>
    <property type="match status" value="1"/>
</dbReference>
<dbReference type="InterPro" id="IPR048444">
    <property type="entry name" value="DNMK"/>
</dbReference>
<proteinExistence type="predicted"/>
<accession>A0A942DWL8</accession>
<name>A0A942DWL8_9HYPH</name>
<dbReference type="Proteomes" id="UP000680348">
    <property type="component" value="Unassembled WGS sequence"/>
</dbReference>
<dbReference type="AlphaFoldDB" id="A0A942DWL8"/>
<evidence type="ECO:0000313" key="2">
    <source>
        <dbReference type="Proteomes" id="UP000680348"/>
    </source>
</evidence>
<keyword evidence="2" id="KW-1185">Reference proteome</keyword>
<evidence type="ECO:0008006" key="3">
    <source>
        <dbReference type="Google" id="ProtNLM"/>
    </source>
</evidence>
<evidence type="ECO:0000313" key="1">
    <source>
        <dbReference type="EMBL" id="MBS3648719.1"/>
    </source>
</evidence>
<dbReference type="RefSeq" id="WP_188254284.1">
    <property type="nucleotide sequence ID" value="NZ_JABVCF010000004.1"/>
</dbReference>
<protein>
    <recommendedName>
        <fullName evidence="3">Deoxynucleotide monophosphate kinase</fullName>
    </recommendedName>
</protein>
<reference evidence="1" key="1">
    <citation type="submission" date="2021-04" db="EMBL/GenBank/DDBJ databases">
        <title>Pseudaminobacter soli sp. nov., isolated from paddy soil contaminated by heavy metals.</title>
        <authorList>
            <person name="Zhang K."/>
        </authorList>
    </citation>
    <scope>NUCLEOTIDE SEQUENCE</scope>
    <source>
        <strain evidence="1">19-2017</strain>
    </source>
</reference>
<sequence>MLIAMTGKKRSGKDTVASMIAEETGYERIAFAGTLKGMIKFLLMSSGMSAEEAERRVNGSEAEKEEPLVVLQDKSTRHAMQTLGTEWRDTIGKDLWTDIVKAKVQSTEGVIITDMRFPHEATFVDDHGGVKVRVVRPGTTSTDPHPSEVLMDQIEVDFTIYNHGSMDQLDEAAFRLLQAATRMRGLI</sequence>
<dbReference type="EMBL" id="JAGWCR010000004">
    <property type="protein sequence ID" value="MBS3648719.1"/>
    <property type="molecule type" value="Genomic_DNA"/>
</dbReference>
<organism evidence="1 2">
    <name type="scientific">Pseudaminobacter soli</name>
    <name type="common">ex Zhang et al. 2022</name>
    <dbReference type="NCBI Taxonomy" id="2831468"/>
    <lineage>
        <taxon>Bacteria</taxon>
        <taxon>Pseudomonadati</taxon>
        <taxon>Pseudomonadota</taxon>
        <taxon>Alphaproteobacteria</taxon>
        <taxon>Hyphomicrobiales</taxon>
        <taxon>Phyllobacteriaceae</taxon>
        <taxon>Pseudaminobacter</taxon>
    </lineage>
</organism>
<dbReference type="Gene3D" id="3.40.50.300">
    <property type="entry name" value="P-loop containing nucleotide triphosphate hydrolases"/>
    <property type="match status" value="1"/>
</dbReference>
<comment type="caution">
    <text evidence="1">The sequence shown here is derived from an EMBL/GenBank/DDBJ whole genome shotgun (WGS) entry which is preliminary data.</text>
</comment>
<gene>
    <name evidence="1" type="ORF">KEU06_08765</name>
</gene>
<dbReference type="Pfam" id="PF21448">
    <property type="entry name" value="DNMK"/>
    <property type="match status" value="2"/>
</dbReference>